<gene>
    <name evidence="2" type="ORF">DZF91_21360</name>
</gene>
<dbReference type="GO" id="GO:0008483">
    <property type="term" value="F:transaminase activity"/>
    <property type="evidence" value="ECO:0007669"/>
    <property type="project" value="UniProtKB-KW"/>
</dbReference>
<comment type="caution">
    <text evidence="2">The sequence shown here is derived from an EMBL/GenBank/DDBJ whole genome shotgun (WGS) entry which is preliminary data.</text>
</comment>
<dbReference type="Gene3D" id="3.40.50.880">
    <property type="match status" value="1"/>
</dbReference>
<dbReference type="PROSITE" id="PS51273">
    <property type="entry name" value="GATASE_TYPE_1"/>
    <property type="match status" value="1"/>
</dbReference>
<dbReference type="SUPFAM" id="SSF52317">
    <property type="entry name" value="Class I glutamine amidotransferase-like"/>
    <property type="match status" value="1"/>
</dbReference>
<evidence type="ECO:0000259" key="1">
    <source>
        <dbReference type="Pfam" id="PF00117"/>
    </source>
</evidence>
<organism evidence="2 3">
    <name type="scientific">Actinomadura logoneensis</name>
    <dbReference type="NCBI Taxonomy" id="2293572"/>
    <lineage>
        <taxon>Bacteria</taxon>
        <taxon>Bacillati</taxon>
        <taxon>Actinomycetota</taxon>
        <taxon>Actinomycetes</taxon>
        <taxon>Streptosporangiales</taxon>
        <taxon>Thermomonosporaceae</taxon>
        <taxon>Actinomadura</taxon>
    </lineage>
</organism>
<feature type="domain" description="Glutamine amidotransferase" evidence="1">
    <location>
        <begin position="67"/>
        <end position="169"/>
    </location>
</feature>
<dbReference type="PANTHER" id="PTHR42695:SF5">
    <property type="entry name" value="GLUTAMINE AMIDOTRANSFERASE YLR126C-RELATED"/>
    <property type="match status" value="1"/>
</dbReference>
<keyword evidence="2" id="KW-0808">Transferase</keyword>
<name>A0A372JI15_9ACTN</name>
<evidence type="ECO:0000313" key="2">
    <source>
        <dbReference type="EMBL" id="RFU39647.1"/>
    </source>
</evidence>
<dbReference type="EMBL" id="QURH01000331">
    <property type="protein sequence ID" value="RFU39647.1"/>
    <property type="molecule type" value="Genomic_DNA"/>
</dbReference>
<dbReference type="Proteomes" id="UP000261811">
    <property type="component" value="Unassembled WGS sequence"/>
</dbReference>
<dbReference type="InterPro" id="IPR017926">
    <property type="entry name" value="GATASE"/>
</dbReference>
<dbReference type="OrthoDB" id="5196541at2"/>
<reference evidence="2 3" key="1">
    <citation type="submission" date="2018-08" db="EMBL/GenBank/DDBJ databases">
        <title>Actinomadura jelena sp. nov., a novel Actinomycete isolated from soil in Chad.</title>
        <authorList>
            <person name="Shi L."/>
        </authorList>
    </citation>
    <scope>NUCLEOTIDE SEQUENCE [LARGE SCALE GENOMIC DNA]</scope>
    <source>
        <strain evidence="2 3">NEAU-G17</strain>
    </source>
</reference>
<dbReference type="InterPro" id="IPR044992">
    <property type="entry name" value="ChyE-like"/>
</dbReference>
<evidence type="ECO:0000313" key="3">
    <source>
        <dbReference type="Proteomes" id="UP000261811"/>
    </source>
</evidence>
<proteinExistence type="predicted"/>
<dbReference type="CDD" id="cd01741">
    <property type="entry name" value="GATase1_1"/>
    <property type="match status" value="1"/>
</dbReference>
<dbReference type="Pfam" id="PF00117">
    <property type="entry name" value="GATase"/>
    <property type="match status" value="1"/>
</dbReference>
<dbReference type="RefSeq" id="WP_117359225.1">
    <property type="nucleotide sequence ID" value="NZ_QURH01000331.1"/>
</dbReference>
<protein>
    <submittedName>
        <fullName evidence="2">Aminotransferase</fullName>
    </submittedName>
</protein>
<keyword evidence="3" id="KW-1185">Reference proteome</keyword>
<keyword evidence="2" id="KW-0032">Aminotransferase</keyword>
<accession>A0A372JI15</accession>
<dbReference type="GO" id="GO:0005829">
    <property type="term" value="C:cytosol"/>
    <property type="evidence" value="ECO:0007669"/>
    <property type="project" value="TreeGrafter"/>
</dbReference>
<dbReference type="InterPro" id="IPR029062">
    <property type="entry name" value="Class_I_gatase-like"/>
</dbReference>
<dbReference type="AlphaFoldDB" id="A0A372JI15"/>
<dbReference type="PANTHER" id="PTHR42695">
    <property type="entry name" value="GLUTAMINE AMIDOTRANSFERASE YLR126C-RELATED"/>
    <property type="match status" value="1"/>
</dbReference>
<sequence>MRALIIQHQSSAPADGLQLALAERGWECEVRVVREAGAELPDPRGFDLIAPLGSAWSAHAPESAPLIAPELALLRDAHEAGVPVFGICFGGQLLATALGGRTERAAYSEHGFVKVDTDDAELVPTGPWFQFHDDRWIAPPGARTIARTDSAPQAFTLGRSMGVQFHPEINAPLLEQWLAGGGTAILRAAGHDPAAVLAEVNDRAGETAALMDGLLDAFLTRVATV</sequence>